<comment type="similarity">
    <text evidence="2 6">Belongs to the UPF0677 family.</text>
</comment>
<dbReference type="Gene3D" id="3.40.50.150">
    <property type="entry name" value="Vaccinia Virus protein VP39"/>
    <property type="match status" value="1"/>
</dbReference>
<dbReference type="OrthoDB" id="9806164at2"/>
<comment type="caution">
    <text evidence="7">The sequence shown here is derived from an EMBL/GenBank/DDBJ whole genome shotgun (WGS) entry which is preliminary data.</text>
</comment>
<dbReference type="AlphaFoldDB" id="A0A1A3NX70"/>
<evidence type="ECO:0000256" key="2">
    <source>
        <dbReference type="ARBA" id="ARBA00008138"/>
    </source>
</evidence>
<organism evidence="7 8">
    <name type="scientific">Mycobacterium asiaticum</name>
    <dbReference type="NCBI Taxonomy" id="1790"/>
    <lineage>
        <taxon>Bacteria</taxon>
        <taxon>Bacillati</taxon>
        <taxon>Actinomycetota</taxon>
        <taxon>Actinomycetes</taxon>
        <taxon>Mycobacteriales</taxon>
        <taxon>Mycobacteriaceae</taxon>
        <taxon>Mycobacterium</taxon>
    </lineage>
</organism>
<dbReference type="SUPFAM" id="SSF53335">
    <property type="entry name" value="S-adenosyl-L-methionine-dependent methyltransferases"/>
    <property type="match status" value="1"/>
</dbReference>
<sequence>MTTPEFGSLRSDDDQWDIVSGVGYTALLVAGWRALHAVSRQPLVRDDYAKLFIEASADPYLMGLLANPGSSEHENAFPRLYGVQTRFFDDFFTSAGVAGIRQAVIVAAGLDSRAHRLEWPSGTTVFEIDLPKVLEFKAQVLGEHGKRPKADLRAVAADLRTDWAAALVAAGFDPRRASAWSLEGLLPYLTSAAHESLFAGITELGAPGSRVAVGALGSRLDHDKLAALEDEHPGVNVAGDIDFSSLTYENPVDPAEWLAGHGWAVEPVRNTLELQAGYGLTPPEVDVKIDSFMHSQYIVATL</sequence>
<dbReference type="GO" id="GO:0032259">
    <property type="term" value="P:methylation"/>
    <property type="evidence" value="ECO:0007669"/>
    <property type="project" value="UniProtKB-KW"/>
</dbReference>
<evidence type="ECO:0000256" key="3">
    <source>
        <dbReference type="ARBA" id="ARBA00022603"/>
    </source>
</evidence>
<proteinExistence type="inferred from homology"/>
<name>A0A1A3NX70_MYCAS</name>
<dbReference type="InterPro" id="IPR007213">
    <property type="entry name" value="Ppm1/Ppm2/Tcmp"/>
</dbReference>
<dbReference type="InterPro" id="IPR011610">
    <property type="entry name" value="SAM_mthyl_Trfase_ML2640-like"/>
</dbReference>
<protein>
    <recommendedName>
        <fullName evidence="6">S-adenosyl-L-methionine-dependent methyltransferase</fullName>
        <ecNumber evidence="6">2.1.1.-</ecNumber>
    </recommendedName>
</protein>
<dbReference type="NCBIfam" id="TIGR00027">
    <property type="entry name" value="mthyl_TIGR00027"/>
    <property type="match status" value="1"/>
</dbReference>
<evidence type="ECO:0000256" key="1">
    <source>
        <dbReference type="ARBA" id="ARBA00003907"/>
    </source>
</evidence>
<dbReference type="RefSeq" id="WP_065144475.1">
    <property type="nucleotide sequence ID" value="NZ_LZLS01000113.1"/>
</dbReference>
<evidence type="ECO:0000256" key="4">
    <source>
        <dbReference type="ARBA" id="ARBA00022679"/>
    </source>
</evidence>
<evidence type="ECO:0000313" key="8">
    <source>
        <dbReference type="Proteomes" id="UP000093928"/>
    </source>
</evidence>
<gene>
    <name evidence="7" type="ORF">A5634_01710</name>
</gene>
<comment type="function">
    <text evidence="1 6">Exhibits S-adenosyl-L-methionine-dependent methyltransferase activity.</text>
</comment>
<dbReference type="Proteomes" id="UP000093928">
    <property type="component" value="Unassembled WGS sequence"/>
</dbReference>
<dbReference type="PANTHER" id="PTHR43619:SF2">
    <property type="entry name" value="S-ADENOSYL-L-METHIONINE-DEPENDENT METHYLTRANSFERASES SUPERFAMILY PROTEIN"/>
    <property type="match status" value="1"/>
</dbReference>
<evidence type="ECO:0000256" key="5">
    <source>
        <dbReference type="ARBA" id="ARBA00022691"/>
    </source>
</evidence>
<evidence type="ECO:0000313" key="7">
    <source>
        <dbReference type="EMBL" id="OBK26541.1"/>
    </source>
</evidence>
<dbReference type="PANTHER" id="PTHR43619">
    <property type="entry name" value="S-ADENOSYL-L-METHIONINE-DEPENDENT METHYLTRANSFERASE YKTD-RELATED"/>
    <property type="match status" value="1"/>
</dbReference>
<keyword evidence="4 7" id="KW-0808">Transferase</keyword>
<dbReference type="EMBL" id="LZLS01000113">
    <property type="protein sequence ID" value="OBK26541.1"/>
    <property type="molecule type" value="Genomic_DNA"/>
</dbReference>
<dbReference type="InterPro" id="IPR029063">
    <property type="entry name" value="SAM-dependent_MTases_sf"/>
</dbReference>
<dbReference type="Pfam" id="PF04072">
    <property type="entry name" value="LCM"/>
    <property type="match status" value="1"/>
</dbReference>
<dbReference type="EC" id="2.1.1.-" evidence="6"/>
<keyword evidence="5 6" id="KW-0949">S-adenosyl-L-methionine</keyword>
<dbReference type="GO" id="GO:0008168">
    <property type="term" value="F:methyltransferase activity"/>
    <property type="evidence" value="ECO:0007669"/>
    <property type="project" value="UniProtKB-UniRule"/>
</dbReference>
<reference evidence="7 8" key="1">
    <citation type="submission" date="2016-06" db="EMBL/GenBank/DDBJ databases">
        <authorList>
            <person name="Kjaerup R.B."/>
            <person name="Dalgaard T.S."/>
            <person name="Juul-Madsen H.R."/>
        </authorList>
    </citation>
    <scope>NUCLEOTIDE SEQUENCE [LARGE SCALE GENOMIC DNA]</scope>
    <source>
        <strain evidence="7 8">1165133.8</strain>
    </source>
</reference>
<keyword evidence="3 6" id="KW-0489">Methyltransferase</keyword>
<accession>A0A1A3NX70</accession>
<evidence type="ECO:0000256" key="6">
    <source>
        <dbReference type="RuleBase" id="RU362030"/>
    </source>
</evidence>